<keyword evidence="4 6" id="KW-1133">Transmembrane helix</keyword>
<dbReference type="PANTHER" id="PTHR13180">
    <property type="entry name" value="SMALL MEMBRANE PROTEIN-RELATED"/>
    <property type="match status" value="1"/>
</dbReference>
<dbReference type="OrthoDB" id="268928at2759"/>
<sequence>MTTSRLWRFPMPKLPSNPVLRTAGVYTAGALFALGFWFFIDASVYSKVANRSDVHVKFVDWIPLICSILGMLVINSIEKSRLSADSFSYSGGGVAWKARLVLFTGFALMAGGLSGSITVLVLKYVVPGYPWPTLYFGVANVVGNAAIMLSCIVLWVSQNIEEDYTYNLSL</sequence>
<evidence type="ECO:0000313" key="8">
    <source>
        <dbReference type="Proteomes" id="UP000298138"/>
    </source>
</evidence>
<dbReference type="InParanoid" id="A0A4V3SJH2"/>
<evidence type="ECO:0000256" key="6">
    <source>
        <dbReference type="SAM" id="Phobius"/>
    </source>
</evidence>
<dbReference type="Pfam" id="PF05255">
    <property type="entry name" value="UPF0220"/>
    <property type="match status" value="1"/>
</dbReference>
<comment type="subcellular location">
    <subcellularLocation>
        <location evidence="1">Membrane</location>
        <topology evidence="1">Multi-pass membrane protein</topology>
    </subcellularLocation>
</comment>
<keyword evidence="5 6" id="KW-0472">Membrane</keyword>
<evidence type="ECO:0000256" key="3">
    <source>
        <dbReference type="ARBA" id="ARBA00022692"/>
    </source>
</evidence>
<keyword evidence="8" id="KW-1185">Reference proteome</keyword>
<feature type="transmembrane region" description="Helical" evidence="6">
    <location>
        <begin position="20"/>
        <end position="40"/>
    </location>
</feature>
<organism evidence="7 8">
    <name type="scientific">Ascodesmis nigricans</name>
    <dbReference type="NCBI Taxonomy" id="341454"/>
    <lineage>
        <taxon>Eukaryota</taxon>
        <taxon>Fungi</taxon>
        <taxon>Dikarya</taxon>
        <taxon>Ascomycota</taxon>
        <taxon>Pezizomycotina</taxon>
        <taxon>Pezizomycetes</taxon>
        <taxon>Pezizales</taxon>
        <taxon>Ascodesmidaceae</taxon>
        <taxon>Ascodesmis</taxon>
    </lineage>
</organism>
<dbReference type="GO" id="GO:0016020">
    <property type="term" value="C:membrane"/>
    <property type="evidence" value="ECO:0007669"/>
    <property type="project" value="UniProtKB-SubCell"/>
</dbReference>
<evidence type="ECO:0000256" key="4">
    <source>
        <dbReference type="ARBA" id="ARBA00022989"/>
    </source>
</evidence>
<protein>
    <submittedName>
        <fullName evidence="7">UPF0220-domain-containing protein</fullName>
    </submittedName>
</protein>
<gene>
    <name evidence="7" type="ORF">EX30DRAFT_338584</name>
</gene>
<evidence type="ECO:0000313" key="7">
    <source>
        <dbReference type="EMBL" id="TGZ84015.1"/>
    </source>
</evidence>
<keyword evidence="3 6" id="KW-0812">Transmembrane</keyword>
<dbReference type="InterPro" id="IPR007919">
    <property type="entry name" value="UPF0220"/>
</dbReference>
<evidence type="ECO:0000256" key="2">
    <source>
        <dbReference type="ARBA" id="ARBA00005335"/>
    </source>
</evidence>
<dbReference type="Proteomes" id="UP000298138">
    <property type="component" value="Unassembled WGS sequence"/>
</dbReference>
<evidence type="ECO:0000256" key="1">
    <source>
        <dbReference type="ARBA" id="ARBA00004141"/>
    </source>
</evidence>
<dbReference type="AlphaFoldDB" id="A0A4V3SJH2"/>
<accession>A0A4V3SJH2</accession>
<feature type="transmembrane region" description="Helical" evidence="6">
    <location>
        <begin position="60"/>
        <end position="77"/>
    </location>
</feature>
<comment type="similarity">
    <text evidence="2">Belongs to the UPF0220 family.</text>
</comment>
<evidence type="ECO:0000256" key="5">
    <source>
        <dbReference type="ARBA" id="ARBA00023136"/>
    </source>
</evidence>
<feature type="transmembrane region" description="Helical" evidence="6">
    <location>
        <begin position="134"/>
        <end position="156"/>
    </location>
</feature>
<reference evidence="7 8" key="1">
    <citation type="submission" date="2019-04" db="EMBL/GenBank/DDBJ databases">
        <title>Comparative genomics and transcriptomics to analyze fruiting body development in filamentous ascomycetes.</title>
        <authorList>
            <consortium name="DOE Joint Genome Institute"/>
            <person name="Lutkenhaus R."/>
            <person name="Traeger S."/>
            <person name="Breuer J."/>
            <person name="Kuo A."/>
            <person name="Lipzen A."/>
            <person name="Pangilinan J."/>
            <person name="Dilworth D."/>
            <person name="Sandor L."/>
            <person name="Poggeler S."/>
            <person name="Barry K."/>
            <person name="Grigoriev I.V."/>
            <person name="Nowrousian M."/>
        </authorList>
    </citation>
    <scope>NUCLEOTIDE SEQUENCE [LARGE SCALE GENOMIC DNA]</scope>
    <source>
        <strain evidence="7 8">CBS 389.68</strain>
    </source>
</reference>
<dbReference type="EMBL" id="ML220113">
    <property type="protein sequence ID" value="TGZ84015.1"/>
    <property type="molecule type" value="Genomic_DNA"/>
</dbReference>
<name>A0A4V3SJH2_9PEZI</name>
<proteinExistence type="inferred from homology"/>
<dbReference type="FunCoup" id="A0A4V3SJH2">
    <property type="interactions" value="182"/>
</dbReference>
<dbReference type="STRING" id="341454.A0A4V3SJH2"/>
<feature type="transmembrane region" description="Helical" evidence="6">
    <location>
        <begin position="98"/>
        <end position="122"/>
    </location>
</feature>